<dbReference type="PANTHER" id="PTHR35813">
    <property type="entry name" value="INNER MEMBRANE PROTEIN YBAN"/>
    <property type="match status" value="1"/>
</dbReference>
<feature type="transmembrane region" description="Helical" evidence="1">
    <location>
        <begin position="20"/>
        <end position="42"/>
    </location>
</feature>
<keyword evidence="1" id="KW-0472">Membrane</keyword>
<dbReference type="PIRSF" id="PIRSF016789">
    <property type="entry name" value="DUF454"/>
    <property type="match status" value="1"/>
</dbReference>
<keyword evidence="1" id="KW-0812">Transmembrane</keyword>
<dbReference type="PANTHER" id="PTHR35813:SF1">
    <property type="entry name" value="INNER MEMBRANE PROTEIN YBAN"/>
    <property type="match status" value="1"/>
</dbReference>
<dbReference type="EMBL" id="UOEQ01000321">
    <property type="protein sequence ID" value="VAW21044.1"/>
    <property type="molecule type" value="Genomic_DNA"/>
</dbReference>
<name>A0A3B0ULC9_9ZZZZ</name>
<dbReference type="GO" id="GO:0005886">
    <property type="term" value="C:plasma membrane"/>
    <property type="evidence" value="ECO:0007669"/>
    <property type="project" value="TreeGrafter"/>
</dbReference>
<evidence type="ECO:0000313" key="2">
    <source>
        <dbReference type="EMBL" id="VAW21044.1"/>
    </source>
</evidence>
<evidence type="ECO:0000256" key="1">
    <source>
        <dbReference type="SAM" id="Phobius"/>
    </source>
</evidence>
<dbReference type="AlphaFoldDB" id="A0A3B0ULC9"/>
<sequence>MNRLKKALYIFLGGFSLTLGLVGIVLPVLPTTVFLLLAAFFFGKSSERLHHWITNHKRFGPPILDWQKYGAVSKIARIRAVSTMVGLLLISILISLPLSVIIIQVIIIQGLAMAAVSLFLLTRPYPPDS</sequence>
<protein>
    <recommendedName>
        <fullName evidence="3">Inner membrane protein YbaN</fullName>
    </recommendedName>
</protein>
<proteinExistence type="predicted"/>
<dbReference type="Pfam" id="PF04304">
    <property type="entry name" value="DUF454"/>
    <property type="match status" value="1"/>
</dbReference>
<dbReference type="InterPro" id="IPR007401">
    <property type="entry name" value="DUF454"/>
</dbReference>
<organism evidence="2">
    <name type="scientific">hydrothermal vent metagenome</name>
    <dbReference type="NCBI Taxonomy" id="652676"/>
    <lineage>
        <taxon>unclassified sequences</taxon>
        <taxon>metagenomes</taxon>
        <taxon>ecological metagenomes</taxon>
    </lineage>
</organism>
<accession>A0A3B0ULC9</accession>
<reference evidence="2" key="1">
    <citation type="submission" date="2018-06" db="EMBL/GenBank/DDBJ databases">
        <authorList>
            <person name="Zhirakovskaya E."/>
        </authorList>
    </citation>
    <scope>NUCLEOTIDE SEQUENCE</scope>
</reference>
<gene>
    <name evidence="2" type="ORF">MNBD_ALPHA11-1375</name>
</gene>
<evidence type="ECO:0008006" key="3">
    <source>
        <dbReference type="Google" id="ProtNLM"/>
    </source>
</evidence>
<keyword evidence="1" id="KW-1133">Transmembrane helix</keyword>